<reference evidence="3" key="1">
    <citation type="submission" date="2022-11" db="UniProtKB">
        <authorList>
            <consortium name="WormBaseParasite"/>
        </authorList>
    </citation>
    <scope>IDENTIFICATION</scope>
</reference>
<feature type="compositionally biased region" description="Low complexity" evidence="1">
    <location>
        <begin position="24"/>
        <end position="54"/>
    </location>
</feature>
<dbReference type="AlphaFoldDB" id="A0A914X0B2"/>
<proteinExistence type="predicted"/>
<name>A0A914X0B2_9BILA</name>
<dbReference type="WBParaSite" id="PSAMB.scaffold5965size10478.g27668.t1">
    <property type="protein sequence ID" value="PSAMB.scaffold5965size10478.g27668.t1"/>
    <property type="gene ID" value="PSAMB.scaffold5965size10478.g27668"/>
</dbReference>
<feature type="region of interest" description="Disordered" evidence="1">
    <location>
        <begin position="1"/>
        <end position="54"/>
    </location>
</feature>
<sequence length="622" mass="66902">MFINIISDETPDESHESSESTQATTIYTSTFTESETTSQGTTEAIPRSTTVSTTTNSTCSCLSFDELEDNPKTAGVVAGTSTVKQSNDANGCPSSALLSCTAPDGHIPKILLVREGDQSGQSIVPGKLKNAANQEFKCLDNGHWQSKETDEKIDSFGCFYACPCPPLGILEVPSTDRARTPGNTEMFNNTAKKLMKILLVPKNKVLLSRSTVTQKPDFGRALTEDITNTDNISAQADQNVTVASLTEAKVTSFVNKSKGCVPFSSLSSILKNPSWNAGNYTTVPLYQSDGSSSSPSAIRLTCSAPAGFSPQLMLIRNGQDANRKIINAKVERQISEKFSCTDGVWSSRKFGNIDSFACFFACPCSPLSSVNKPSSEEEMMRVGEVNVRASADFGCEKDAVIRCSVAEGQLPVLSYRLQGNTVGENIVGFLKDVEDSATCDSATGTWMRTFDNNSAFSEFSCFAQREENATTSTSPLTTSTASVATTTGEVALPAVCLKDQSAVTYTLKKVTQFPERSKTVTLYEIRFKNNGATNICGGKLVYYIDLKGDTVRDGYNLLPIGSFEVFPPRFVISKGMYKTPDFMDIAAGESRQGEIGIHISQSEGNSSNIPTICTVALSNGNC</sequence>
<protein>
    <submittedName>
        <fullName evidence="3">Uncharacterized protein</fullName>
    </submittedName>
</protein>
<accession>A0A914X0B2</accession>
<evidence type="ECO:0000256" key="1">
    <source>
        <dbReference type="SAM" id="MobiDB-lite"/>
    </source>
</evidence>
<dbReference type="Proteomes" id="UP000887566">
    <property type="component" value="Unplaced"/>
</dbReference>
<evidence type="ECO:0000313" key="3">
    <source>
        <dbReference type="WBParaSite" id="PSAMB.scaffold5965size10478.g27668.t1"/>
    </source>
</evidence>
<evidence type="ECO:0000313" key="2">
    <source>
        <dbReference type="Proteomes" id="UP000887566"/>
    </source>
</evidence>
<keyword evidence="2" id="KW-1185">Reference proteome</keyword>
<organism evidence="2 3">
    <name type="scientific">Plectus sambesii</name>
    <dbReference type="NCBI Taxonomy" id="2011161"/>
    <lineage>
        <taxon>Eukaryota</taxon>
        <taxon>Metazoa</taxon>
        <taxon>Ecdysozoa</taxon>
        <taxon>Nematoda</taxon>
        <taxon>Chromadorea</taxon>
        <taxon>Plectida</taxon>
        <taxon>Plectina</taxon>
        <taxon>Plectoidea</taxon>
        <taxon>Plectidae</taxon>
        <taxon>Plectus</taxon>
    </lineage>
</organism>